<dbReference type="PATRIC" id="fig|1293597.4.peg.1436"/>
<evidence type="ECO:0000313" key="1">
    <source>
        <dbReference type="EMBL" id="KRL00403.1"/>
    </source>
</evidence>
<dbReference type="AlphaFoldDB" id="A0A0R1M8F8"/>
<proteinExistence type="predicted"/>
<reference evidence="1 2" key="1">
    <citation type="journal article" date="2015" name="Genome Announc.">
        <title>Expanding the biotechnology potential of lactobacilli through comparative genomics of 213 strains and associated genera.</title>
        <authorList>
            <person name="Sun Z."/>
            <person name="Harris H.M."/>
            <person name="McCann A."/>
            <person name="Guo C."/>
            <person name="Argimon S."/>
            <person name="Zhang W."/>
            <person name="Yang X."/>
            <person name="Jeffery I.B."/>
            <person name="Cooney J.C."/>
            <person name="Kagawa T.F."/>
            <person name="Liu W."/>
            <person name="Song Y."/>
            <person name="Salvetti E."/>
            <person name="Wrobel A."/>
            <person name="Rasinkangas P."/>
            <person name="Parkhill J."/>
            <person name="Rea M.C."/>
            <person name="O'Sullivan O."/>
            <person name="Ritari J."/>
            <person name="Douillard F.P."/>
            <person name="Paul Ross R."/>
            <person name="Yang R."/>
            <person name="Briner A.E."/>
            <person name="Felis G.E."/>
            <person name="de Vos W.M."/>
            <person name="Barrangou R."/>
            <person name="Klaenhammer T.R."/>
            <person name="Caufield P.W."/>
            <person name="Cui Y."/>
            <person name="Zhang H."/>
            <person name="O'Toole P.W."/>
        </authorList>
    </citation>
    <scope>NUCLEOTIDE SEQUENCE [LARGE SCALE GENOMIC DNA]</scope>
    <source>
        <strain evidence="1 2">DSM 19284</strain>
    </source>
</reference>
<keyword evidence="2" id="KW-1185">Reference proteome</keyword>
<dbReference type="EMBL" id="AZDU01000046">
    <property type="protein sequence ID" value="KRL00403.1"/>
    <property type="molecule type" value="Genomic_DNA"/>
</dbReference>
<organism evidence="1 2">
    <name type="scientific">Lactobacillus equicursoris DSM 19284 = JCM 14600 = CIP 110162</name>
    <dbReference type="NCBI Taxonomy" id="1293597"/>
    <lineage>
        <taxon>Bacteria</taxon>
        <taxon>Bacillati</taxon>
        <taxon>Bacillota</taxon>
        <taxon>Bacilli</taxon>
        <taxon>Lactobacillales</taxon>
        <taxon>Lactobacillaceae</taxon>
        <taxon>Lactobacillus</taxon>
    </lineage>
</organism>
<name>A0A0R1M8F8_9LACO</name>
<comment type="caution">
    <text evidence="1">The sequence shown here is derived from an EMBL/GenBank/DDBJ whole genome shotgun (WGS) entry which is preliminary data.</text>
</comment>
<protein>
    <submittedName>
        <fullName evidence="1">Uncharacterized protein</fullName>
    </submittedName>
</protein>
<dbReference type="Proteomes" id="UP000051074">
    <property type="component" value="Unassembled WGS sequence"/>
</dbReference>
<dbReference type="STRING" id="1293597.FC20_GL001345"/>
<accession>A0A0R1M8F8</accession>
<sequence>MTTERFIKELPYPWSAEVDNRGMLHLSHHNREIASYVQGSDDWLFSDKTGRSIEGIDIQLMQRMLALAEYEHAGKKYVLVNGKPEIGTRGKYWHIFILGANGLETTLAFEDELQEYAYSKEELEERTVNRYPIELWHAIGSLAVPLDELLAEENDYD</sequence>
<evidence type="ECO:0000313" key="2">
    <source>
        <dbReference type="Proteomes" id="UP000051074"/>
    </source>
</evidence>
<gene>
    <name evidence="1" type="ORF">FC20_GL001345</name>
</gene>